<dbReference type="AlphaFoldDB" id="A0A0P1MY11"/>
<dbReference type="EMBL" id="CZVW01000008">
    <property type="protein sequence ID" value="CUT00941.1"/>
    <property type="molecule type" value="Genomic_DNA"/>
</dbReference>
<sequence>MREKFFKAFTLLFAVISLTSYVYSIPLFARKYNRSCFTCHTTPPMLNEFGRRFQSNGYQLPGTVESTPIWMSNQLPFAAMLHSTFTWTKEEMGTEKKSTFTFARTGADIFTAGTLGKHLSYFAAVVVDPAEGGGYEAAVEVAHVIYNNILPMSNLNLKFGSFRLDLPYPVNLALSEAGYLVYEYASEVKANGQVEAEFSLAEPQLGVSAYGFLPQVLDGLRYEIALVNGTNVNEDIDNTPDLYFRVNQSIWINNAPFRAGILYYLGTMKGSQQENKFNRFGFDAEVYDPWTKKVNVFFQYLTATDKIGDEERKMNGGFIGANVFILPEKVAGFTRYDFMKVGDEKTNQITIGLRYHFAPNVFLTGEYSWMKQDTKSEMGMPMTMKMQMFMLMTHFLF</sequence>
<name>A0A0P1MY11_9BACT</name>
<protein>
    <recommendedName>
        <fullName evidence="3">Beta-barrel porin-2, OmpL-like. bbp2</fullName>
    </recommendedName>
</protein>
<gene>
    <name evidence="1" type="ORF">JGI23_00949</name>
</gene>
<dbReference type="SUPFAM" id="SSF56935">
    <property type="entry name" value="Porins"/>
    <property type="match status" value="1"/>
</dbReference>
<dbReference type="RefSeq" id="WP_092349275.1">
    <property type="nucleotide sequence ID" value="NZ_CZVW01000008.1"/>
</dbReference>
<evidence type="ECO:0008006" key="3">
    <source>
        <dbReference type="Google" id="ProtNLM"/>
    </source>
</evidence>
<evidence type="ECO:0000313" key="2">
    <source>
        <dbReference type="Proteomes" id="UP000199197"/>
    </source>
</evidence>
<accession>A0A0P1MY11</accession>
<organism evidence="1 2">
    <name type="scientific">Candidatus Chryseopegocella kryptomonas</name>
    <dbReference type="NCBI Taxonomy" id="1633643"/>
    <lineage>
        <taxon>Bacteria</taxon>
        <taxon>Pseudomonadati</taxon>
        <taxon>Candidatus Kryptoniota</taxon>
        <taxon>Candidatus Chryseopegocella</taxon>
    </lineage>
</organism>
<reference evidence="2" key="1">
    <citation type="submission" date="2015-11" db="EMBL/GenBank/DDBJ databases">
        <authorList>
            <person name="Varghese N."/>
        </authorList>
    </citation>
    <scope>NUCLEOTIDE SEQUENCE [LARGE SCALE GENOMIC DNA]</scope>
    <source>
        <strain evidence="2">JGI-23</strain>
    </source>
</reference>
<keyword evidence="2" id="KW-1185">Reference proteome</keyword>
<dbReference type="OrthoDB" id="9771424at2"/>
<dbReference type="InterPro" id="IPR023614">
    <property type="entry name" value="Porin_dom_sf"/>
</dbReference>
<dbReference type="Proteomes" id="UP000199197">
    <property type="component" value="Unassembled WGS sequence"/>
</dbReference>
<dbReference type="Gene3D" id="2.40.160.10">
    <property type="entry name" value="Porin"/>
    <property type="match status" value="1"/>
</dbReference>
<evidence type="ECO:0000313" key="1">
    <source>
        <dbReference type="EMBL" id="CUT00941.1"/>
    </source>
</evidence>
<proteinExistence type="predicted"/>